<dbReference type="GO" id="GO:0005829">
    <property type="term" value="C:cytosol"/>
    <property type="evidence" value="ECO:0007669"/>
    <property type="project" value="TreeGrafter"/>
</dbReference>
<dbReference type="InterPro" id="IPR001360">
    <property type="entry name" value="Glyco_hydro_1"/>
</dbReference>
<proteinExistence type="inferred from homology"/>
<name>A0A7C4PNR7_9CHLR</name>
<gene>
    <name evidence="8" type="ORF">ENT37_14010</name>
</gene>
<dbReference type="EMBL" id="DSYK01000701">
    <property type="protein sequence ID" value="HGS22965.1"/>
    <property type="molecule type" value="Genomic_DNA"/>
</dbReference>
<dbReference type="PANTHER" id="PTHR10353">
    <property type="entry name" value="GLYCOSYL HYDROLASE"/>
    <property type="match status" value="1"/>
</dbReference>
<dbReference type="GO" id="GO:0016052">
    <property type="term" value="P:carbohydrate catabolic process"/>
    <property type="evidence" value="ECO:0007669"/>
    <property type="project" value="TreeGrafter"/>
</dbReference>
<evidence type="ECO:0000313" key="8">
    <source>
        <dbReference type="EMBL" id="HGS22965.1"/>
    </source>
</evidence>
<evidence type="ECO:0000256" key="6">
    <source>
        <dbReference type="RuleBase" id="RU003690"/>
    </source>
</evidence>
<keyword evidence="4 7" id="KW-0326">Glycosidase</keyword>
<dbReference type="InterPro" id="IPR033132">
    <property type="entry name" value="GH_1_N_CS"/>
</dbReference>
<dbReference type="AlphaFoldDB" id="A0A7C4PNR7"/>
<dbReference type="PROSITE" id="PS00572">
    <property type="entry name" value="GLYCOSYL_HYDROL_F1_1"/>
    <property type="match status" value="1"/>
</dbReference>
<evidence type="ECO:0000256" key="7">
    <source>
        <dbReference type="RuleBase" id="RU004468"/>
    </source>
</evidence>
<evidence type="ECO:0000256" key="1">
    <source>
        <dbReference type="ARBA" id="ARBA00010838"/>
    </source>
</evidence>
<dbReference type="PROSITE" id="PS00653">
    <property type="entry name" value="GLYCOSYL_HYDROL_F1_2"/>
    <property type="match status" value="1"/>
</dbReference>
<keyword evidence="3 7" id="KW-0378">Hydrolase</keyword>
<feature type="active site" description="Nucleophile" evidence="5">
    <location>
        <position position="326"/>
    </location>
</feature>
<dbReference type="PRINTS" id="PR00131">
    <property type="entry name" value="GLHYDRLASE1"/>
</dbReference>
<dbReference type="InterPro" id="IPR017853">
    <property type="entry name" value="GH"/>
</dbReference>
<dbReference type="Gene3D" id="3.20.20.80">
    <property type="entry name" value="Glycosidases"/>
    <property type="match status" value="1"/>
</dbReference>
<reference evidence="8" key="1">
    <citation type="journal article" date="2020" name="mSystems">
        <title>Genome- and Community-Level Interaction Insights into Carbon Utilization and Element Cycling Functions of Hydrothermarchaeota in Hydrothermal Sediment.</title>
        <authorList>
            <person name="Zhou Z."/>
            <person name="Liu Y."/>
            <person name="Xu W."/>
            <person name="Pan J."/>
            <person name="Luo Z.H."/>
            <person name="Li M."/>
        </authorList>
    </citation>
    <scope>NUCLEOTIDE SEQUENCE [LARGE SCALE GENOMIC DNA]</scope>
    <source>
        <strain evidence="8">SpSt-573</strain>
    </source>
</reference>
<evidence type="ECO:0000256" key="2">
    <source>
        <dbReference type="ARBA" id="ARBA00012744"/>
    </source>
</evidence>
<dbReference type="Pfam" id="PF00232">
    <property type="entry name" value="Glyco_hydro_1"/>
    <property type="match status" value="1"/>
</dbReference>
<protein>
    <recommendedName>
        <fullName evidence="2">beta-glucosidase</fullName>
        <ecNumber evidence="2">3.2.1.21</ecNumber>
    </recommendedName>
</protein>
<dbReference type="InterPro" id="IPR018120">
    <property type="entry name" value="Glyco_hydro_1_AS"/>
</dbReference>
<comment type="caution">
    <text evidence="8">The sequence shown here is derived from an EMBL/GenBank/DDBJ whole genome shotgun (WGS) entry which is preliminary data.</text>
</comment>
<comment type="similarity">
    <text evidence="1 6">Belongs to the glycosyl hydrolase 1 family.</text>
</comment>
<dbReference type="SUPFAM" id="SSF51445">
    <property type="entry name" value="(Trans)glycosidases"/>
    <property type="match status" value="1"/>
</dbReference>
<evidence type="ECO:0000256" key="3">
    <source>
        <dbReference type="ARBA" id="ARBA00022801"/>
    </source>
</evidence>
<dbReference type="EC" id="3.2.1.21" evidence="2"/>
<accession>A0A7C4PNR7</accession>
<dbReference type="GO" id="GO:0008422">
    <property type="term" value="F:beta-glucosidase activity"/>
    <property type="evidence" value="ECO:0007669"/>
    <property type="project" value="UniProtKB-EC"/>
</dbReference>
<organism evidence="8">
    <name type="scientific">Anaerolinea thermolimosa</name>
    <dbReference type="NCBI Taxonomy" id="229919"/>
    <lineage>
        <taxon>Bacteria</taxon>
        <taxon>Bacillati</taxon>
        <taxon>Chloroflexota</taxon>
        <taxon>Anaerolineae</taxon>
        <taxon>Anaerolineales</taxon>
        <taxon>Anaerolineaceae</taxon>
        <taxon>Anaerolinea</taxon>
    </lineage>
</organism>
<dbReference type="PANTHER" id="PTHR10353:SF36">
    <property type="entry name" value="LP05116P"/>
    <property type="match status" value="1"/>
</dbReference>
<evidence type="ECO:0000256" key="5">
    <source>
        <dbReference type="PROSITE-ProRule" id="PRU10055"/>
    </source>
</evidence>
<sequence length="412" mass="48845">MTHKFLWGVATSAFQLEGSPYADWTTWDLKIQTHADVTHHYYLYQKDLKLLKELGVNAYRFSLEWSRIQPEEDRWNEEALRRSVDMVRILQDEQIEPLITLHHFTHPKWFIEKYAWHETDGKDKFLTFVKRVINDLPEVRYWITFNEPLVFLLGGYLEGSMPPGIRDRICFIRAYKNILEAHGTAYDIIHSLSPEAWVGVAHNMVVFSPYRRWNPLDRFLARVAHHYYNHSLLDALATGLLKIRFPVFKKIELELPVRGKLDFLGVNYYTRIHLRFHPFRPMGLELKHEDRDGHGLTDMGWEIHPRGMEETLREASKLGCPLIITENGIATRDHQKKAKFLRGHIDTLEKCLKKGLDIRGYFYWSLMDNYEWLKGLDAKYGLYSMNYDTLERKATPAARFYSYLIKKHSHFQ</sequence>
<evidence type="ECO:0000256" key="4">
    <source>
        <dbReference type="ARBA" id="ARBA00023295"/>
    </source>
</evidence>